<feature type="compositionally biased region" description="Polar residues" evidence="3">
    <location>
        <begin position="417"/>
        <end position="427"/>
    </location>
</feature>
<dbReference type="EMBL" id="NAJL01000018">
    <property type="protein sequence ID" value="TKA28466.1"/>
    <property type="molecule type" value="Genomic_DNA"/>
</dbReference>
<feature type="compositionally biased region" description="Polar residues" evidence="3">
    <location>
        <begin position="284"/>
        <end position="295"/>
    </location>
</feature>
<protein>
    <recommendedName>
        <fullName evidence="6">L domain-like protein</fullName>
    </recommendedName>
</protein>
<dbReference type="InterPro" id="IPR001611">
    <property type="entry name" value="Leu-rich_rpt"/>
</dbReference>
<sequence length="1056" mass="113683">MENQRATPSKPSGLPRPASRLPVLNKTSSQVFAKPAEAVIEPPKPSVAPPLQKRPSLAALPRAKPSSLRGSADAPASSTATNSRASAYGSVRGNFRAHITRPSSRANQQREPAPASAKPKAARNEDEENQDQLGSLNGFRAASRQGLYDDDASPVECQEPEQPADEDLYKPRARTHSRPSLSDRTIGSLQAVPTTPKDRRRSSFFSPIESPMGPPPRPASSLSRDGSGSNSSRPGTSDGTFARPAVGGRSPAKNAPASARPSSKVPTTPGGFGFPSMSNKRRSASTAVMTRMQASSERKFTAERSPSPMKRVQPTTTMKGANKNETHRPVSNTRPMAGSKTMAARSSKPRPGLGDVFAPKSAKPASTAPRASFAATNGSPDAKGVTPNPANSSSTALRQQIAAAKAAARREKEKLNTDMQQPSESASLDTFNTAQHTDPFNTAPRDDKHVLKQRIKIAWTSGKLNIAGLSLNDVPDEVVGMYESKAMTEAKVNWAEVVDLTRLILADNELTQLPDTVFPDKSPEELADDEESQGNPFGGLEVLDTHGNHFEALPMGLRRLERLTSLNLSHNALDNSCFGIISQIPSLRELKVGHNNLTGNLPSSICTGLPHLESLDVQANKLLGLPEAIRELTSLRVLNVAGNQLTSLPMEALEEVPLTELDASGNALIASLFPLSNSSRHSTLQTLRVANNSLAALTFSETLELPKLKTLDVTNNHLTGLPDLTGWTELLSLLAADNKISTLPSGFVALRKLRSVNFTSNELRTIDPQVARMEALETFILASNPLRERKLLTMNAADVKRDLRARLEPEDGETDGEPSDPETVIGISDLAPRSAGTIWKVKGNGVLDLSSQGLSDDANDALASFLEENEVKELYLQSNKLTIVPPALQLGQALRVLDLSNNCLEPDYFCDELELPNLRELSLSACRLIDSAPLTTQLLAPRLQTLNLTTNRLFGPLPAFRTTLPALTTFLAKDNKFTSLSADSLRGLQTVNLASNDICALPAEIGMLWEEGLKNFEVGSNAFRVPSYRVLEKGTEAVLRWLRDRLPADQGDGIAG</sequence>
<proteinExistence type="predicted"/>
<feature type="compositionally biased region" description="Low complexity" evidence="3">
    <location>
        <begin position="358"/>
        <end position="372"/>
    </location>
</feature>
<dbReference type="SMART" id="SM00364">
    <property type="entry name" value="LRR_BAC"/>
    <property type="match status" value="5"/>
</dbReference>
<dbReference type="Pfam" id="PF13855">
    <property type="entry name" value="LRR_8"/>
    <property type="match status" value="1"/>
</dbReference>
<dbReference type="SUPFAM" id="SSF52058">
    <property type="entry name" value="L domain-like"/>
    <property type="match status" value="2"/>
</dbReference>
<dbReference type="OrthoDB" id="676979at2759"/>
<gene>
    <name evidence="4" type="ORF">B0A50_03933</name>
</gene>
<evidence type="ECO:0000313" key="4">
    <source>
        <dbReference type="EMBL" id="TKA28466.1"/>
    </source>
</evidence>
<dbReference type="SMART" id="SM00369">
    <property type="entry name" value="LRR_TYP"/>
    <property type="match status" value="11"/>
</dbReference>
<evidence type="ECO:0000256" key="3">
    <source>
        <dbReference type="SAM" id="MobiDB-lite"/>
    </source>
</evidence>
<feature type="compositionally biased region" description="Low complexity" evidence="3">
    <location>
        <begin position="74"/>
        <end position="87"/>
    </location>
</feature>
<dbReference type="GO" id="GO:0005737">
    <property type="term" value="C:cytoplasm"/>
    <property type="evidence" value="ECO:0007669"/>
    <property type="project" value="TreeGrafter"/>
</dbReference>
<reference evidence="4 5" key="1">
    <citation type="submission" date="2017-03" db="EMBL/GenBank/DDBJ databases">
        <title>Genomes of endolithic fungi from Antarctica.</title>
        <authorList>
            <person name="Coleine C."/>
            <person name="Masonjones S."/>
            <person name="Stajich J.E."/>
        </authorList>
    </citation>
    <scope>NUCLEOTIDE SEQUENCE [LARGE SCALE GENOMIC DNA]</scope>
    <source>
        <strain evidence="4 5">CCFEE 6315</strain>
    </source>
</reference>
<dbReference type="PROSITE" id="PS51450">
    <property type="entry name" value="LRR"/>
    <property type="match status" value="2"/>
</dbReference>
<dbReference type="AlphaFoldDB" id="A0A4U0U257"/>
<accession>A0A4U0U257</accession>
<dbReference type="Proteomes" id="UP000308549">
    <property type="component" value="Unassembled WGS sequence"/>
</dbReference>
<evidence type="ECO:0000256" key="2">
    <source>
        <dbReference type="ARBA" id="ARBA00022737"/>
    </source>
</evidence>
<feature type="region of interest" description="Disordered" evidence="3">
    <location>
        <begin position="1"/>
        <end position="427"/>
    </location>
</feature>
<feature type="compositionally biased region" description="Acidic residues" evidence="3">
    <location>
        <begin position="148"/>
        <end position="166"/>
    </location>
</feature>
<evidence type="ECO:0008006" key="6">
    <source>
        <dbReference type="Google" id="ProtNLM"/>
    </source>
</evidence>
<comment type="caution">
    <text evidence="4">The sequence shown here is derived from an EMBL/GenBank/DDBJ whole genome shotgun (WGS) entry which is preliminary data.</text>
</comment>
<keyword evidence="2" id="KW-0677">Repeat</keyword>
<dbReference type="PANTHER" id="PTHR48051:SF1">
    <property type="entry name" value="RAS SUPPRESSOR PROTEIN 1"/>
    <property type="match status" value="1"/>
</dbReference>
<dbReference type="InterPro" id="IPR032675">
    <property type="entry name" value="LRR_dom_sf"/>
</dbReference>
<organism evidence="4 5">
    <name type="scientific">Salinomyces thailandicus</name>
    <dbReference type="NCBI Taxonomy" id="706561"/>
    <lineage>
        <taxon>Eukaryota</taxon>
        <taxon>Fungi</taxon>
        <taxon>Dikarya</taxon>
        <taxon>Ascomycota</taxon>
        <taxon>Pezizomycotina</taxon>
        <taxon>Dothideomycetes</taxon>
        <taxon>Dothideomycetidae</taxon>
        <taxon>Mycosphaerellales</taxon>
        <taxon>Teratosphaeriaceae</taxon>
        <taxon>Salinomyces</taxon>
    </lineage>
</organism>
<feature type="compositionally biased region" description="Polar residues" evidence="3">
    <location>
        <begin position="101"/>
        <end position="110"/>
    </location>
</feature>
<feature type="compositionally biased region" description="Polar residues" evidence="3">
    <location>
        <begin position="178"/>
        <end position="193"/>
    </location>
</feature>
<evidence type="ECO:0000256" key="1">
    <source>
        <dbReference type="ARBA" id="ARBA00022614"/>
    </source>
</evidence>
<feature type="region of interest" description="Disordered" evidence="3">
    <location>
        <begin position="515"/>
        <end position="540"/>
    </location>
</feature>
<feature type="compositionally biased region" description="Low complexity" evidence="3">
    <location>
        <begin position="220"/>
        <end position="233"/>
    </location>
</feature>
<keyword evidence="1" id="KW-0433">Leucine-rich repeat</keyword>
<feature type="compositionally biased region" description="Polar residues" evidence="3">
    <location>
        <begin position="1"/>
        <end position="10"/>
    </location>
</feature>
<keyword evidence="5" id="KW-1185">Reference proteome</keyword>
<evidence type="ECO:0000313" key="5">
    <source>
        <dbReference type="Proteomes" id="UP000308549"/>
    </source>
</evidence>
<dbReference type="InterPro" id="IPR050216">
    <property type="entry name" value="LRR_domain-containing"/>
</dbReference>
<dbReference type="InterPro" id="IPR003591">
    <property type="entry name" value="Leu-rich_rpt_typical-subtyp"/>
</dbReference>
<dbReference type="PANTHER" id="PTHR48051">
    <property type="match status" value="1"/>
</dbReference>
<name>A0A4U0U257_9PEZI</name>
<dbReference type="Gene3D" id="3.80.10.10">
    <property type="entry name" value="Ribonuclease Inhibitor"/>
    <property type="match status" value="3"/>
</dbReference>
<feature type="compositionally biased region" description="Polar residues" evidence="3">
    <location>
        <begin position="388"/>
        <end position="398"/>
    </location>
</feature>